<sequence length="325" mass="35646">MSVYDDSLGVLLIGTVALSACWGIASILVLSYFRDVSGDEWPLRFVIPLSWVFMTTKLGFFGLAAYQNMVTHRKDSFAQLFVTHTEWPLLTAASLSIVTSVLNRILLIRRLYSLSNGKNVGLIGIMIALATVVDGSKIPILVSMIQQRSLLTLSVPDYAWIALFIATVAMDFLDGVATWHYFYRSGLSNTERMNTVLRTICLCVVGSAITLALYLGICLILAAFMQVRTFLACMVLTIASCIDFVGYMLLLNHRPFFKASLEQSLQISDVIFRHPNVTSSQGVGECERVASTQANVSVTLSAVTSPSDGHFCRDAQQVGNADESV</sequence>
<feature type="transmembrane region" description="Helical" evidence="1">
    <location>
        <begin position="119"/>
        <end position="138"/>
    </location>
</feature>
<evidence type="ECO:0000313" key="2">
    <source>
        <dbReference type="EMBL" id="TBU51753.1"/>
    </source>
</evidence>
<feature type="transmembrane region" description="Helical" evidence="1">
    <location>
        <begin position="195"/>
        <end position="223"/>
    </location>
</feature>
<keyword evidence="1" id="KW-1133">Transmembrane helix</keyword>
<dbReference type="EMBL" id="ML145288">
    <property type="protein sequence ID" value="TBU51753.1"/>
    <property type="molecule type" value="Genomic_DNA"/>
</dbReference>
<evidence type="ECO:0000256" key="1">
    <source>
        <dbReference type="SAM" id="Phobius"/>
    </source>
</evidence>
<keyword evidence="1" id="KW-0812">Transmembrane</keyword>
<protein>
    <recommendedName>
        <fullName evidence="4">Transmembrane protein</fullName>
    </recommendedName>
</protein>
<accession>A0A4V2K6C4</accession>
<keyword evidence="1" id="KW-0472">Membrane</keyword>
<organism evidence="2 3">
    <name type="scientific">Dichomitus squalens</name>
    <dbReference type="NCBI Taxonomy" id="114155"/>
    <lineage>
        <taxon>Eukaryota</taxon>
        <taxon>Fungi</taxon>
        <taxon>Dikarya</taxon>
        <taxon>Basidiomycota</taxon>
        <taxon>Agaricomycotina</taxon>
        <taxon>Agaricomycetes</taxon>
        <taxon>Polyporales</taxon>
        <taxon>Polyporaceae</taxon>
        <taxon>Dichomitus</taxon>
    </lineage>
</organism>
<evidence type="ECO:0008006" key="4">
    <source>
        <dbReference type="Google" id="ProtNLM"/>
    </source>
</evidence>
<feature type="transmembrane region" description="Helical" evidence="1">
    <location>
        <begin position="87"/>
        <end position="107"/>
    </location>
</feature>
<evidence type="ECO:0000313" key="3">
    <source>
        <dbReference type="Proteomes" id="UP000292082"/>
    </source>
</evidence>
<dbReference type="Proteomes" id="UP000292082">
    <property type="component" value="Unassembled WGS sequence"/>
</dbReference>
<keyword evidence="3" id="KW-1185">Reference proteome</keyword>
<feature type="transmembrane region" description="Helical" evidence="1">
    <location>
        <begin position="12"/>
        <end position="33"/>
    </location>
</feature>
<name>A0A4V2K6C4_9APHY</name>
<feature type="transmembrane region" description="Helical" evidence="1">
    <location>
        <begin position="45"/>
        <end position="67"/>
    </location>
</feature>
<feature type="transmembrane region" description="Helical" evidence="1">
    <location>
        <begin position="229"/>
        <end position="250"/>
    </location>
</feature>
<gene>
    <name evidence="2" type="ORF">BD310DRAFT_971128</name>
</gene>
<dbReference type="AlphaFoldDB" id="A0A4V2K6C4"/>
<proteinExistence type="predicted"/>
<reference evidence="2 3" key="1">
    <citation type="submission" date="2019-01" db="EMBL/GenBank/DDBJ databases">
        <title>Draft genome sequences of three monokaryotic isolates of the white-rot basidiomycete fungus Dichomitus squalens.</title>
        <authorList>
            <consortium name="DOE Joint Genome Institute"/>
            <person name="Lopez S.C."/>
            <person name="Andreopoulos B."/>
            <person name="Pangilinan J."/>
            <person name="Lipzen A."/>
            <person name="Riley R."/>
            <person name="Ahrendt S."/>
            <person name="Ng V."/>
            <person name="Barry K."/>
            <person name="Daum C."/>
            <person name="Grigoriev I.V."/>
            <person name="Hilden K.S."/>
            <person name="Makela M.R."/>
            <person name="de Vries R.P."/>
        </authorList>
    </citation>
    <scope>NUCLEOTIDE SEQUENCE [LARGE SCALE GENOMIC DNA]</scope>
    <source>
        <strain evidence="2 3">CBS 464.89</strain>
    </source>
</reference>
<feature type="transmembrane region" description="Helical" evidence="1">
    <location>
        <begin position="158"/>
        <end position="183"/>
    </location>
</feature>